<evidence type="ECO:0000256" key="4">
    <source>
        <dbReference type="ARBA" id="ARBA00022475"/>
    </source>
</evidence>
<feature type="transmembrane region" description="Helical" evidence="9">
    <location>
        <begin position="309"/>
        <end position="331"/>
    </location>
</feature>
<dbReference type="EMBL" id="SZQA01000075">
    <property type="protein sequence ID" value="TKK77319.1"/>
    <property type="molecule type" value="Genomic_DNA"/>
</dbReference>
<sequence length="444" mass="47468">MIAIGGAIGVGLFLGSGGRFAAAGPALVISYAVAGIAAFFVMRALGELVSYRPTSGSFVSYATEFVGPWAGFASGWMYWVNWAATGVAELTAIAIYVHLWAPDFPRWLTALIALGVVLVVNLASVKAFGELEFWFALLKVVAIVTFLIVGLYLVIFSIGGATPSNLVSHGGFFPLGFGPVFMSLQAVVFAYAAIELVGIAAGETKDPDKVLPKAVNSVIWRIAIFYVGSVLLLGMVLPWTSYGPGESPFVTVFTQLGVPWAGDVMNLIVITAALSSCNSGLYSTGRILRSMGQRGEAPRFTRSLSSRHVPVGGILMTAVVYVVGVAVYSYIPERAFTIAVAISSLGTITTWGTLIYCQIKLRQAWTRGELPKPAFLMPGSPYTNWLTLGFLALVVVLMPFADEDQRLAFYLIPVLAGGIWGGWRLVNAKRAPATHVQQRVVPPQ</sequence>
<dbReference type="GO" id="GO:0005886">
    <property type="term" value="C:plasma membrane"/>
    <property type="evidence" value="ECO:0007669"/>
    <property type="project" value="UniProtKB-SubCell"/>
</dbReference>
<dbReference type="InterPro" id="IPR004840">
    <property type="entry name" value="Amino_acid_permease_CS"/>
</dbReference>
<feature type="transmembrane region" description="Helical" evidence="9">
    <location>
        <begin position="20"/>
        <end position="42"/>
    </location>
</feature>
<dbReference type="PANTHER" id="PTHR43495:SF1">
    <property type="entry name" value="L-ASPARAGINE PERMEASE"/>
    <property type="match status" value="1"/>
</dbReference>
<comment type="subcellular location">
    <subcellularLocation>
        <location evidence="1">Cell membrane</location>
        <topology evidence="1">Multi-pass membrane protein</topology>
    </subcellularLocation>
</comment>
<evidence type="ECO:0000256" key="6">
    <source>
        <dbReference type="ARBA" id="ARBA00022970"/>
    </source>
</evidence>
<keyword evidence="5 9" id="KW-0812">Transmembrane</keyword>
<keyword evidence="7 9" id="KW-1133">Transmembrane helix</keyword>
<evidence type="ECO:0000256" key="7">
    <source>
        <dbReference type="ARBA" id="ARBA00022989"/>
    </source>
</evidence>
<feature type="transmembrane region" description="Helical" evidence="9">
    <location>
        <begin position="137"/>
        <end position="159"/>
    </location>
</feature>
<evidence type="ECO:0000256" key="3">
    <source>
        <dbReference type="ARBA" id="ARBA00022448"/>
    </source>
</evidence>
<evidence type="ECO:0000256" key="5">
    <source>
        <dbReference type="ARBA" id="ARBA00022692"/>
    </source>
</evidence>
<dbReference type="Gene3D" id="1.20.1740.10">
    <property type="entry name" value="Amino acid/polyamine transporter I"/>
    <property type="match status" value="1"/>
</dbReference>
<feature type="transmembrane region" description="Helical" evidence="9">
    <location>
        <begin position="264"/>
        <end position="288"/>
    </location>
</feature>
<keyword evidence="4" id="KW-1003">Cell membrane</keyword>
<keyword evidence="8 9" id="KW-0472">Membrane</keyword>
<dbReference type="PIRSF" id="PIRSF006060">
    <property type="entry name" value="AA_transporter"/>
    <property type="match status" value="1"/>
</dbReference>
<dbReference type="InterPro" id="IPR004841">
    <property type="entry name" value="AA-permease/SLC12A_dom"/>
</dbReference>
<dbReference type="Proteomes" id="UP000308705">
    <property type="component" value="Unassembled WGS sequence"/>
</dbReference>
<feature type="transmembrane region" description="Helical" evidence="9">
    <location>
        <begin position="382"/>
        <end position="401"/>
    </location>
</feature>
<feature type="transmembrane region" description="Helical" evidence="9">
    <location>
        <begin position="107"/>
        <end position="125"/>
    </location>
</feature>
<dbReference type="GO" id="GO:0055085">
    <property type="term" value="P:transmembrane transport"/>
    <property type="evidence" value="ECO:0007669"/>
    <property type="project" value="InterPro"/>
</dbReference>
<gene>
    <name evidence="11" type="ORF">FDA94_37875</name>
</gene>
<comment type="caution">
    <text evidence="11">The sequence shown here is derived from an EMBL/GenBank/DDBJ whole genome shotgun (WGS) entry which is preliminary data.</text>
</comment>
<keyword evidence="3" id="KW-0813">Transport</keyword>
<feature type="transmembrane region" description="Helical" evidence="9">
    <location>
        <begin position="407"/>
        <end position="426"/>
    </location>
</feature>
<keyword evidence="12" id="KW-1185">Reference proteome</keyword>
<proteinExistence type="inferred from homology"/>
<dbReference type="PROSITE" id="PS00218">
    <property type="entry name" value="AMINO_ACID_PERMEASE_1"/>
    <property type="match status" value="1"/>
</dbReference>
<feature type="transmembrane region" description="Helical" evidence="9">
    <location>
        <begin position="79"/>
        <end position="101"/>
    </location>
</feature>
<evidence type="ECO:0000256" key="1">
    <source>
        <dbReference type="ARBA" id="ARBA00004651"/>
    </source>
</evidence>
<keyword evidence="6" id="KW-0029">Amino-acid transport</keyword>
<evidence type="ECO:0000313" key="11">
    <source>
        <dbReference type="EMBL" id="TKK77319.1"/>
    </source>
</evidence>
<dbReference type="OrthoDB" id="5297508at2"/>
<dbReference type="AlphaFoldDB" id="A0A4U3LPV7"/>
<dbReference type="Pfam" id="PF00324">
    <property type="entry name" value="AA_permease"/>
    <property type="match status" value="1"/>
</dbReference>
<protein>
    <submittedName>
        <fullName evidence="11">Amino acid permease</fullName>
    </submittedName>
</protein>
<feature type="domain" description="Amino acid permease/ SLC12A" evidence="10">
    <location>
        <begin position="1"/>
        <end position="427"/>
    </location>
</feature>
<feature type="transmembrane region" description="Helical" evidence="9">
    <location>
        <begin position="218"/>
        <end position="239"/>
    </location>
</feature>
<accession>A0A4U3LPV7</accession>
<evidence type="ECO:0000256" key="8">
    <source>
        <dbReference type="ARBA" id="ARBA00023136"/>
    </source>
</evidence>
<evidence type="ECO:0000313" key="12">
    <source>
        <dbReference type="Proteomes" id="UP000308705"/>
    </source>
</evidence>
<reference evidence="11 12" key="1">
    <citation type="submission" date="2019-04" db="EMBL/GenBank/DDBJ databases">
        <title>Herbidospora sp. NEAU-GS14.nov., a novel actinomycete isolated from soil.</title>
        <authorList>
            <person name="Han L."/>
        </authorList>
    </citation>
    <scope>NUCLEOTIDE SEQUENCE [LARGE SCALE GENOMIC DNA]</scope>
    <source>
        <strain evidence="11 12">NEAU-GS14</strain>
    </source>
</reference>
<evidence type="ECO:0000256" key="9">
    <source>
        <dbReference type="SAM" id="Phobius"/>
    </source>
</evidence>
<feature type="transmembrane region" description="Helical" evidence="9">
    <location>
        <begin position="171"/>
        <end position="197"/>
    </location>
</feature>
<evidence type="ECO:0000256" key="2">
    <source>
        <dbReference type="ARBA" id="ARBA00008583"/>
    </source>
</evidence>
<feature type="transmembrane region" description="Helical" evidence="9">
    <location>
        <begin position="337"/>
        <end position="357"/>
    </location>
</feature>
<dbReference type="GO" id="GO:0006865">
    <property type="term" value="P:amino acid transport"/>
    <property type="evidence" value="ECO:0007669"/>
    <property type="project" value="UniProtKB-KW"/>
</dbReference>
<dbReference type="PANTHER" id="PTHR43495">
    <property type="entry name" value="GABA PERMEASE"/>
    <property type="match status" value="1"/>
</dbReference>
<comment type="similarity">
    <text evidence="2">Belongs to the amino acid-polyamine-organocation (APC) superfamily. Amino acid transporter (AAT) (TC 2.A.3.1) family.</text>
</comment>
<dbReference type="FunFam" id="1.20.1740.10:FF:000001">
    <property type="entry name" value="Amino acid permease"/>
    <property type="match status" value="1"/>
</dbReference>
<name>A0A4U3LPV7_9ACTN</name>
<organism evidence="11 12">
    <name type="scientific">Herbidospora galbida</name>
    <dbReference type="NCBI Taxonomy" id="2575442"/>
    <lineage>
        <taxon>Bacteria</taxon>
        <taxon>Bacillati</taxon>
        <taxon>Actinomycetota</taxon>
        <taxon>Actinomycetes</taxon>
        <taxon>Streptosporangiales</taxon>
        <taxon>Streptosporangiaceae</taxon>
        <taxon>Herbidospora</taxon>
    </lineage>
</organism>
<evidence type="ECO:0000259" key="10">
    <source>
        <dbReference type="Pfam" id="PF00324"/>
    </source>
</evidence>